<gene>
    <name evidence="4" type="ORF">P3F81_04235</name>
</gene>
<feature type="domain" description="RadC-like JAB" evidence="3">
    <location>
        <begin position="363"/>
        <end position="413"/>
    </location>
</feature>
<keyword evidence="5" id="KW-1185">Reference proteome</keyword>
<evidence type="ECO:0000259" key="3">
    <source>
        <dbReference type="Pfam" id="PF04002"/>
    </source>
</evidence>
<dbReference type="InterPro" id="IPR025657">
    <property type="entry name" value="RadC_JAB"/>
</dbReference>
<protein>
    <submittedName>
        <fullName evidence="4">JAB domain-containing protein</fullName>
    </submittedName>
</protein>
<dbReference type="EMBL" id="CP120678">
    <property type="protein sequence ID" value="WIW71521.1"/>
    <property type="molecule type" value="Genomic_DNA"/>
</dbReference>
<dbReference type="Gene3D" id="3.40.140.10">
    <property type="entry name" value="Cytidine Deaminase, domain 2"/>
    <property type="match status" value="1"/>
</dbReference>
<keyword evidence="2" id="KW-0645">Protease</keyword>
<dbReference type="KEGG" id="sgbi:P3F81_04235"/>
<dbReference type="PANTHER" id="PTHR30471">
    <property type="entry name" value="DNA REPAIR PROTEIN RADC"/>
    <property type="match status" value="1"/>
</dbReference>
<name>A0A9Y2ETF6_9FIRM</name>
<dbReference type="PANTHER" id="PTHR30471:SF3">
    <property type="entry name" value="UPF0758 PROTEIN YEES-RELATED"/>
    <property type="match status" value="1"/>
</dbReference>
<evidence type="ECO:0000256" key="2">
    <source>
        <dbReference type="ARBA" id="ARBA00023049"/>
    </source>
</evidence>
<dbReference type="Proteomes" id="UP001243623">
    <property type="component" value="Chromosome"/>
</dbReference>
<dbReference type="Pfam" id="PF04002">
    <property type="entry name" value="RadC"/>
    <property type="match status" value="1"/>
</dbReference>
<dbReference type="RefSeq" id="WP_309320683.1">
    <property type="nucleotide sequence ID" value="NZ_CP120678.1"/>
</dbReference>
<evidence type="ECO:0000313" key="4">
    <source>
        <dbReference type="EMBL" id="WIW71521.1"/>
    </source>
</evidence>
<dbReference type="GO" id="GO:0008237">
    <property type="term" value="F:metallopeptidase activity"/>
    <property type="evidence" value="ECO:0007669"/>
    <property type="project" value="UniProtKB-KW"/>
</dbReference>
<organism evidence="4 5">
    <name type="scientific">Selenobaculum gibii</name>
    <dbReference type="NCBI Taxonomy" id="3054208"/>
    <lineage>
        <taxon>Bacteria</taxon>
        <taxon>Bacillati</taxon>
        <taxon>Bacillota</taxon>
        <taxon>Negativicutes</taxon>
        <taxon>Selenomonadales</taxon>
        <taxon>Selenomonadaceae</taxon>
        <taxon>Selenobaculum</taxon>
    </lineage>
</organism>
<dbReference type="AlphaFoldDB" id="A0A9Y2ETF6"/>
<proteinExistence type="inferred from homology"/>
<accession>A0A9Y2ETF6</accession>
<keyword evidence="2" id="KW-0378">Hydrolase</keyword>
<evidence type="ECO:0000256" key="1">
    <source>
        <dbReference type="ARBA" id="ARBA00010243"/>
    </source>
</evidence>
<keyword evidence="2" id="KW-0482">Metalloprotease</keyword>
<evidence type="ECO:0000313" key="5">
    <source>
        <dbReference type="Proteomes" id="UP001243623"/>
    </source>
</evidence>
<sequence length="415" mass="48426">MRKKNFKGRCEKRVIAKCNEVCRTYDAIQYVYADILQASDEVKEIRCNVPLNGRDISEYTSDFVCVKSDNDLMVRECVFRKFLMKALTVKLLDASREYWLRHGVTDWGLVIDEKNDLLKDGDNIIRVLEVKPDKILIIDCIKRTMPVWVESSALDSFSCCTDEVLNQATNFIVTDIENLNANQKRIMFERYTLIASIFPFVAEERMRSKVIDSIDTEHNISKQTIRNYLCLYLVYMNIIVLAPRQRLDDDGKLTQDEKNIRWALNKFFYTTKKQSLMTAYTMMLKEKYCDSMDILANQYPSFYQFRYFYRKTKKMQNFYISRDGLKSYQRNNKPLIGDSIRSFAPAIGAGMLYSTILVQNEHIHFHPSGDALPIQEDITIIRKLVEAGKLLDINILDHIIIGKGNFESLKERGIL</sequence>
<comment type="similarity">
    <text evidence="1">Belongs to the UPF0758 family.</text>
</comment>
<reference evidence="4" key="1">
    <citation type="submission" date="2023-03" db="EMBL/GenBank/DDBJ databases">
        <title>Selenobaculum gbiensis gen. nov. sp. nov., a new bacterium isolated from the gut microbiota of IBD patient.</title>
        <authorList>
            <person name="Yeo S."/>
            <person name="Park H."/>
            <person name="Huh C.S."/>
        </authorList>
    </citation>
    <scope>NUCLEOTIDE SEQUENCE</scope>
    <source>
        <strain evidence="4">ICN-92133</strain>
    </source>
</reference>
<dbReference type="InterPro" id="IPR001405">
    <property type="entry name" value="UPF0758"/>
</dbReference>